<dbReference type="Pfam" id="PF13569">
    <property type="entry name" value="DUF4132"/>
    <property type="match status" value="1"/>
</dbReference>
<reference evidence="2 3" key="1">
    <citation type="submission" date="2019-10" db="EMBL/GenBank/DDBJ databases">
        <title>Taxonomy of Antarctic Massilia spp.: description of Massilia rubra sp. nov., Massilia aquatica sp. nov., Massilia mucilaginosa sp. nov., Massilia frigida sp. nov. isolated from streams, lakes and regoliths.</title>
        <authorList>
            <person name="Holochova P."/>
            <person name="Sedlacek I."/>
            <person name="Kralova S."/>
            <person name="Maslanova I."/>
            <person name="Busse H.-J."/>
            <person name="Stankova E."/>
            <person name="Vrbovska V."/>
            <person name="Kovarovic V."/>
            <person name="Bartak M."/>
            <person name="Svec P."/>
            <person name="Pantucek R."/>
        </authorList>
    </citation>
    <scope>NUCLEOTIDE SEQUENCE [LARGE SCALE GENOMIC DNA]</scope>
    <source>
        <strain evidence="2 3">CCM 8694</strain>
    </source>
</reference>
<feature type="domain" description="DUF4132" evidence="1">
    <location>
        <begin position="870"/>
        <end position="1055"/>
    </location>
</feature>
<organism evidence="2 3">
    <name type="scientific">Massilia genomosp. 1</name>
    <dbReference type="NCBI Taxonomy" id="2609280"/>
    <lineage>
        <taxon>Bacteria</taxon>
        <taxon>Pseudomonadati</taxon>
        <taxon>Pseudomonadota</taxon>
        <taxon>Betaproteobacteria</taxon>
        <taxon>Burkholderiales</taxon>
        <taxon>Oxalobacteraceae</taxon>
        <taxon>Telluria group</taxon>
        <taxon>Massilia</taxon>
    </lineage>
</organism>
<evidence type="ECO:0000313" key="3">
    <source>
        <dbReference type="Proteomes" id="UP000610594"/>
    </source>
</evidence>
<dbReference type="Proteomes" id="UP000610594">
    <property type="component" value="Unassembled WGS sequence"/>
</dbReference>
<accession>A0ABX0MTR1</accession>
<dbReference type="InterPro" id="IPR025406">
    <property type="entry name" value="DUF4132"/>
</dbReference>
<proteinExistence type="predicted"/>
<protein>
    <submittedName>
        <fullName evidence="2">DUF4132 domain-containing protein</fullName>
    </submittedName>
</protein>
<dbReference type="EMBL" id="WHJF01000037">
    <property type="protein sequence ID" value="NHZ63711.1"/>
    <property type="molecule type" value="Genomic_DNA"/>
</dbReference>
<comment type="caution">
    <text evidence="2">The sequence shown here is derived from an EMBL/GenBank/DDBJ whole genome shotgun (WGS) entry which is preliminary data.</text>
</comment>
<gene>
    <name evidence="2" type="ORF">F1735_15610</name>
</gene>
<sequence length="1140" mass="123600">MMRQSESNDGALAPWLTRGPVIDIPPDMAALALPSRRFPGAPPRAAAALSWKLFLARARKHGQLNADESEPIFRTAVAEAIERIEQGTRDGGPLSDAVLLALSAGLDNELKTARGAPFIDFLVAEKGLAYALDTLLTATEHLSVRYNASRMWIVCRDPDRHLAFYHRSLSPTELALRAYLAHAPQDVWEQCVQAIEGAAARVPFCRRALLGVLLPDVPALSNALALESRATPQFSYGWLRLTVSEATSLAALGWDGAYRDSRSYYEVPAAVASIVQERGVDALPLLERGAENDAAGRALTWIGTPAAVSALARLLIPSGGATCLAHLKAAAERWPHAAIAALSELVAVDKRVPPTARAILATLAQDHRADLPAFAPWISAAAAAVLDDLAGKPGVDADIADAADLPSVLVNPPWMAPPKKTVAPLALKPLALEPSEHWSAEEREQVLRQERYDAYPWSARRIDAPAQAAAAIVEGDMDALLALWQASVGDGYYIGGCVHAIIDMPAPYNAAVWNAMAQHPINSPGYAIATLGLRGLPGLVAMCERRPADELEFALYFGAVELAAPVARAWAGLKASDVRATARRWLFAYPEHAACGLIAPALGKPGTARNYAAETLRMLAANGHDALLMEVAGRYRQPAVVSALRALLDQQPLDLYPAKFGAAPAFWLPRSWTSPRLASNGKALPGAALDALGAMLRFPQVDHVYAGIIQVQQACTPESLSAFAWDLFRAWQSAGMDPKENWAYAALRLFGDDDVARKLTPLIRTWPGEGQHARAVFGLDVLAAIGTDTAMLLLNGIAQRVKFKGLQDSAREKIRQVAEARNMTADELEDRIAPDLGLDEHGALLLDFGSRQFRVGFDETLKPFVRDHNGTRLADLPKPKQTDDADLAKAALERYKLLKKDARAIAAQQVLRLEVAMCARRRWEPQVFSTFLAGHPLVRHLVQRLVWGFYRNERLETCFRVGPDGGFTNAADDAYALAQGDDIRIGIPHALEMSAQDTAAFGQLFADYELMQPFVQIGRDTHALRADELAADRLLRWDGLVASTANLLGLTSRGWRRGQAQDRGYVHDVSKPLAGGHLFELQFEPGFMVSVVAEDPQQTLKQVLFGSAGRHGRVDKHVPLSALDPIAASELIRDLQSLNA</sequence>
<name>A0ABX0MTR1_9BURK</name>
<keyword evidence="3" id="KW-1185">Reference proteome</keyword>
<evidence type="ECO:0000313" key="2">
    <source>
        <dbReference type="EMBL" id="NHZ63711.1"/>
    </source>
</evidence>
<evidence type="ECO:0000259" key="1">
    <source>
        <dbReference type="Pfam" id="PF13569"/>
    </source>
</evidence>